<sequence length="174" mass="18855" precursor="true">MRTSALLVMFLLARSMLPQMRAPASEYQVKAAFLLNFTKFIEWPPRAFDDAKAPIAICLFGDDPFDGALNQLVEGEVVNGRKLVVQKIRHAPAAKTCQVVFVNKAEKEPSKILGGLGPGVLTVGEGEGFLRDGGMIAFVLENHRVRFDINQGAASNAELSLSSRLLSVAKTVAK</sequence>
<dbReference type="InterPro" id="IPR025293">
    <property type="entry name" value="YfiR/HmsC-like"/>
</dbReference>
<dbReference type="Pfam" id="PF13689">
    <property type="entry name" value="DUF4154"/>
    <property type="match status" value="1"/>
</dbReference>
<dbReference type="OrthoDB" id="129430at2"/>
<keyword evidence="2" id="KW-0812">Transmembrane</keyword>
<feature type="chain" id="PRO_5004163927" evidence="1">
    <location>
        <begin position="22"/>
        <end position="174"/>
    </location>
</feature>
<dbReference type="InParanoid" id="Q028L6"/>
<dbReference type="AlphaFoldDB" id="Q028L6"/>
<dbReference type="eggNOG" id="ENOG5032YBM">
    <property type="taxonomic scope" value="Bacteria"/>
</dbReference>
<name>Q028L6_SOLUE</name>
<accession>Q028L6</accession>
<evidence type="ECO:0000256" key="1">
    <source>
        <dbReference type="SAM" id="SignalP"/>
    </source>
</evidence>
<gene>
    <name evidence="2" type="ordered locus">Acid_1545</name>
</gene>
<protein>
    <submittedName>
        <fullName evidence="2">Putative transmembrane protein</fullName>
    </submittedName>
</protein>
<dbReference type="STRING" id="234267.Acid_1545"/>
<keyword evidence="1" id="KW-0732">Signal</keyword>
<dbReference type="KEGG" id="sus:Acid_1545"/>
<feature type="signal peptide" evidence="1">
    <location>
        <begin position="1"/>
        <end position="21"/>
    </location>
</feature>
<evidence type="ECO:0000313" key="2">
    <source>
        <dbReference type="EMBL" id="ABJ82536.1"/>
    </source>
</evidence>
<reference evidence="2" key="1">
    <citation type="submission" date="2006-10" db="EMBL/GenBank/DDBJ databases">
        <title>Complete sequence of Solibacter usitatus Ellin6076.</title>
        <authorList>
            <consortium name="US DOE Joint Genome Institute"/>
            <person name="Copeland A."/>
            <person name="Lucas S."/>
            <person name="Lapidus A."/>
            <person name="Barry K."/>
            <person name="Detter J.C."/>
            <person name="Glavina del Rio T."/>
            <person name="Hammon N."/>
            <person name="Israni S."/>
            <person name="Dalin E."/>
            <person name="Tice H."/>
            <person name="Pitluck S."/>
            <person name="Thompson L.S."/>
            <person name="Brettin T."/>
            <person name="Bruce D."/>
            <person name="Han C."/>
            <person name="Tapia R."/>
            <person name="Gilna P."/>
            <person name="Schmutz J."/>
            <person name="Larimer F."/>
            <person name="Land M."/>
            <person name="Hauser L."/>
            <person name="Kyrpides N."/>
            <person name="Mikhailova N."/>
            <person name="Janssen P.H."/>
            <person name="Kuske C.R."/>
            <person name="Richardson P."/>
        </authorList>
    </citation>
    <scope>NUCLEOTIDE SEQUENCE</scope>
    <source>
        <strain evidence="2">Ellin6076</strain>
    </source>
</reference>
<proteinExistence type="predicted"/>
<dbReference type="EMBL" id="CP000473">
    <property type="protein sequence ID" value="ABJ82536.1"/>
    <property type="molecule type" value="Genomic_DNA"/>
</dbReference>
<organism evidence="2">
    <name type="scientific">Solibacter usitatus (strain Ellin6076)</name>
    <dbReference type="NCBI Taxonomy" id="234267"/>
    <lineage>
        <taxon>Bacteria</taxon>
        <taxon>Pseudomonadati</taxon>
        <taxon>Acidobacteriota</taxon>
        <taxon>Terriglobia</taxon>
        <taxon>Bryobacterales</taxon>
        <taxon>Solibacteraceae</taxon>
        <taxon>Candidatus Solibacter</taxon>
    </lineage>
</organism>
<keyword evidence="2" id="KW-0472">Membrane</keyword>
<dbReference type="HOGENOM" id="CLU_093136_1_0_0"/>